<name>A0A4V5UYR9_9ACTN</name>
<gene>
    <name evidence="3" type="ORF">FDA94_24675</name>
</gene>
<dbReference type="Proteomes" id="UP000308705">
    <property type="component" value="Unassembled WGS sequence"/>
</dbReference>
<dbReference type="AlphaFoldDB" id="A0A4V5UYR9"/>
<keyword evidence="2" id="KW-0732">Signal</keyword>
<reference evidence="3 4" key="1">
    <citation type="submission" date="2019-04" db="EMBL/GenBank/DDBJ databases">
        <title>Herbidospora sp. NEAU-GS14.nov., a novel actinomycete isolated from soil.</title>
        <authorList>
            <person name="Han L."/>
        </authorList>
    </citation>
    <scope>NUCLEOTIDE SEQUENCE [LARGE SCALE GENOMIC DNA]</scope>
    <source>
        <strain evidence="3 4">NEAU-GS14</strain>
    </source>
</reference>
<evidence type="ECO:0008006" key="5">
    <source>
        <dbReference type="Google" id="ProtNLM"/>
    </source>
</evidence>
<feature type="chain" id="PRO_5020256590" description="Lipoprotein" evidence="2">
    <location>
        <begin position="23"/>
        <end position="269"/>
    </location>
</feature>
<organism evidence="3 4">
    <name type="scientific">Herbidospora galbida</name>
    <dbReference type="NCBI Taxonomy" id="2575442"/>
    <lineage>
        <taxon>Bacteria</taxon>
        <taxon>Bacillati</taxon>
        <taxon>Actinomycetota</taxon>
        <taxon>Actinomycetes</taxon>
        <taxon>Streptosporangiales</taxon>
        <taxon>Streptosporangiaceae</taxon>
        <taxon>Herbidospora</taxon>
    </lineage>
</organism>
<sequence length="269" mass="28584">MRRFLLLLAAVLAVAACTPDPAAPPKAPGPKVADLWRDFPVTSALDRPLIVLDPLPLTDEAARGRAPAEASLPGTAPPSRQLTVQGLPRYVTLTSPQDALTALRSHLTTGGPEARIAATELTESAFTTDRGPIELPAWRFRLAEGGTLTWPALTASHFWRLGSIIPSTLVNDLSVDGQRLTATFTVSWGMPCPGTPEPQIVPTVVEFPSFVQIGLRVSSTETGDCDQRVAVPLRKATLSLKEPLGNRVVVDFTGRVVRRAGPPGTPPGT</sequence>
<evidence type="ECO:0000313" key="3">
    <source>
        <dbReference type="EMBL" id="TKK85593.1"/>
    </source>
</evidence>
<feature type="signal peptide" evidence="2">
    <location>
        <begin position="1"/>
        <end position="22"/>
    </location>
</feature>
<dbReference type="OrthoDB" id="3526615at2"/>
<evidence type="ECO:0000313" key="4">
    <source>
        <dbReference type="Proteomes" id="UP000308705"/>
    </source>
</evidence>
<dbReference type="PROSITE" id="PS51257">
    <property type="entry name" value="PROKAR_LIPOPROTEIN"/>
    <property type="match status" value="1"/>
</dbReference>
<evidence type="ECO:0000256" key="1">
    <source>
        <dbReference type="SAM" id="MobiDB-lite"/>
    </source>
</evidence>
<comment type="caution">
    <text evidence="3">The sequence shown here is derived from an EMBL/GenBank/DDBJ whole genome shotgun (WGS) entry which is preliminary data.</text>
</comment>
<proteinExistence type="predicted"/>
<evidence type="ECO:0000256" key="2">
    <source>
        <dbReference type="SAM" id="SignalP"/>
    </source>
</evidence>
<accession>A0A4V5UYR9</accession>
<feature type="region of interest" description="Disordered" evidence="1">
    <location>
        <begin position="63"/>
        <end position="83"/>
    </location>
</feature>
<dbReference type="RefSeq" id="WP_137249459.1">
    <property type="nucleotide sequence ID" value="NZ_SZQA01000026.1"/>
</dbReference>
<protein>
    <recommendedName>
        <fullName evidence="5">Lipoprotein</fullName>
    </recommendedName>
</protein>
<dbReference type="EMBL" id="SZQA01000026">
    <property type="protein sequence ID" value="TKK85593.1"/>
    <property type="molecule type" value="Genomic_DNA"/>
</dbReference>
<keyword evidence="4" id="KW-1185">Reference proteome</keyword>